<feature type="compositionally biased region" description="Polar residues" evidence="7">
    <location>
        <begin position="431"/>
        <end position="465"/>
    </location>
</feature>
<feature type="transmembrane region" description="Helical" evidence="8">
    <location>
        <begin position="245"/>
        <end position="265"/>
    </location>
</feature>
<evidence type="ECO:0000256" key="1">
    <source>
        <dbReference type="ARBA" id="ARBA00004651"/>
    </source>
</evidence>
<protein>
    <recommendedName>
        <fullName evidence="12">P-type conjugative transfer protein TrbL</fullName>
    </recommendedName>
</protein>
<feature type="compositionally biased region" description="Polar residues" evidence="7">
    <location>
        <begin position="488"/>
        <end position="502"/>
    </location>
</feature>
<dbReference type="PATRIC" id="fig|86105.3.peg.826"/>
<feature type="transmembrane region" description="Helical" evidence="8">
    <location>
        <begin position="210"/>
        <end position="233"/>
    </location>
</feature>
<organism evidence="10 11">
    <name type="scientific">Candidatus Jidaibacter acanthamoebae</name>
    <dbReference type="NCBI Taxonomy" id="86105"/>
    <lineage>
        <taxon>Bacteria</taxon>
        <taxon>Pseudomonadati</taxon>
        <taxon>Pseudomonadota</taxon>
        <taxon>Alphaproteobacteria</taxon>
        <taxon>Rickettsiales</taxon>
        <taxon>Candidatus Midichloriaceae</taxon>
        <taxon>Candidatus Jidaibacter</taxon>
    </lineage>
</organism>
<feature type="chain" id="PRO_5002136915" description="P-type conjugative transfer protein TrbL" evidence="9">
    <location>
        <begin position="23"/>
        <end position="502"/>
    </location>
</feature>
<evidence type="ECO:0000256" key="9">
    <source>
        <dbReference type="SAM" id="SignalP"/>
    </source>
</evidence>
<evidence type="ECO:0000256" key="3">
    <source>
        <dbReference type="ARBA" id="ARBA00022692"/>
    </source>
</evidence>
<keyword evidence="11" id="KW-1185">Reference proteome</keyword>
<dbReference type="AlphaFoldDB" id="A0A0C1QMK0"/>
<evidence type="ECO:0000256" key="5">
    <source>
        <dbReference type="ARBA" id="ARBA00022989"/>
    </source>
</evidence>
<comment type="subcellular location">
    <subcellularLocation>
        <location evidence="1">Cell membrane</location>
        <topology evidence="1">Multi-pass membrane protein</topology>
    </subcellularLocation>
</comment>
<proteinExistence type="inferred from homology"/>
<evidence type="ECO:0000256" key="4">
    <source>
        <dbReference type="ARBA" id="ARBA00022729"/>
    </source>
</evidence>
<feature type="region of interest" description="Disordered" evidence="7">
    <location>
        <begin position="402"/>
        <end position="502"/>
    </location>
</feature>
<evidence type="ECO:0000256" key="7">
    <source>
        <dbReference type="SAM" id="MobiDB-lite"/>
    </source>
</evidence>
<evidence type="ECO:0000313" key="11">
    <source>
        <dbReference type="Proteomes" id="UP000031258"/>
    </source>
</evidence>
<gene>
    <name evidence="10" type="ORF">NF27_DT00270</name>
</gene>
<evidence type="ECO:0000256" key="2">
    <source>
        <dbReference type="ARBA" id="ARBA00007802"/>
    </source>
</evidence>
<dbReference type="GO" id="GO:0005886">
    <property type="term" value="C:plasma membrane"/>
    <property type="evidence" value="ECO:0007669"/>
    <property type="project" value="UniProtKB-SubCell"/>
</dbReference>
<feature type="signal peptide" evidence="9">
    <location>
        <begin position="1"/>
        <end position="22"/>
    </location>
</feature>
<keyword evidence="4 9" id="KW-0732">Signal</keyword>
<dbReference type="InterPro" id="IPR007688">
    <property type="entry name" value="Conjugal_tfr_TrbL/VirB6"/>
</dbReference>
<evidence type="ECO:0008006" key="12">
    <source>
        <dbReference type="Google" id="ProtNLM"/>
    </source>
</evidence>
<accession>A0A0C1QMK0</accession>
<dbReference type="NCBIfam" id="TIGR02783">
    <property type="entry name" value="TrbL_P"/>
    <property type="match status" value="1"/>
</dbReference>
<name>A0A0C1QMK0_9RICK</name>
<dbReference type="Pfam" id="PF04610">
    <property type="entry name" value="TrbL"/>
    <property type="match status" value="1"/>
</dbReference>
<feature type="transmembrane region" description="Helical" evidence="8">
    <location>
        <begin position="100"/>
        <end position="117"/>
    </location>
</feature>
<evidence type="ECO:0000256" key="6">
    <source>
        <dbReference type="ARBA" id="ARBA00023136"/>
    </source>
</evidence>
<dbReference type="InterPro" id="IPR014150">
    <property type="entry name" value="Conjugal_tfr_TrbL"/>
</dbReference>
<dbReference type="STRING" id="86105.NF27_DT00270"/>
<evidence type="ECO:0000256" key="8">
    <source>
        <dbReference type="SAM" id="Phobius"/>
    </source>
</evidence>
<comment type="similarity">
    <text evidence="2">Belongs to the TrbL/VirB6 family.</text>
</comment>
<sequence>MMKRILSYAIFIIMLKSSDALASDILDSIAENYKQGSLEWYTSLFNVAQQLFTILATIEIAWTAIIWVLEKDEFRSLTAALIKKIMSIGFFYALLINADVWIPSIIDSFILAGALAGKQSITGFSPSQVLDTGLKTTYLMIKEMHISGITETITVGVTVMIASVIVIFAFAVIAAQLLIALIESYIVISGGVIFLGFGGSRWTTDFAQRYISYAFAIGVKLFVMYLLIGIGQAQVNQWPESLKPINVNTVLTVMGSSLVYMFLVWQIPSMAASILSGSPNITAGNAASTIASSGAMMIGGASAIGAMGSGSIKSMGGLASAANSAWETARFDNFSNSPFGGDKSSMSHGVKQFGSAFKHFASAGMEDSIAPVNNPSKTKGERMSSILNERTGKFKEDIAANTPFTPTRSVSENNNIPANLSSNTETSSLNQPNISNKVTTPINDMPNRANQSSSTVKDNIANLQPSAPKGLGSAIKNIAKSPIPHDSAPNTNISIKFNHTES</sequence>
<dbReference type="EMBL" id="JSWE01000096">
    <property type="protein sequence ID" value="KIE05253.1"/>
    <property type="molecule type" value="Genomic_DNA"/>
</dbReference>
<keyword evidence="3 8" id="KW-0812">Transmembrane</keyword>
<dbReference type="Proteomes" id="UP000031258">
    <property type="component" value="Unassembled WGS sequence"/>
</dbReference>
<feature type="compositionally biased region" description="Low complexity" evidence="7">
    <location>
        <begin position="419"/>
        <end position="430"/>
    </location>
</feature>
<keyword evidence="5 8" id="KW-1133">Transmembrane helix</keyword>
<feature type="transmembrane region" description="Helical" evidence="8">
    <location>
        <begin position="177"/>
        <end position="198"/>
    </location>
</feature>
<dbReference type="GO" id="GO:0030255">
    <property type="term" value="P:protein secretion by the type IV secretion system"/>
    <property type="evidence" value="ECO:0007669"/>
    <property type="project" value="InterPro"/>
</dbReference>
<comment type="caution">
    <text evidence="10">The sequence shown here is derived from an EMBL/GenBank/DDBJ whole genome shotgun (WGS) entry which is preliminary data.</text>
</comment>
<feature type="transmembrane region" description="Helical" evidence="8">
    <location>
        <begin position="149"/>
        <end position="171"/>
    </location>
</feature>
<reference evidence="10 11" key="1">
    <citation type="submission" date="2014-11" db="EMBL/GenBank/DDBJ databases">
        <title>A Rickettsiales Symbiont of Amoebae With Ancient Features.</title>
        <authorList>
            <person name="Schulz F."/>
            <person name="Martijn J."/>
            <person name="Wascher F."/>
            <person name="Kostanjsek R."/>
            <person name="Ettema T.J."/>
            <person name="Horn M."/>
        </authorList>
    </citation>
    <scope>NUCLEOTIDE SEQUENCE [LARGE SCALE GENOMIC DNA]</scope>
    <source>
        <strain evidence="10 11">UWC36</strain>
    </source>
</reference>
<evidence type="ECO:0000313" key="10">
    <source>
        <dbReference type="EMBL" id="KIE05253.1"/>
    </source>
</evidence>
<feature type="transmembrane region" description="Helical" evidence="8">
    <location>
        <begin position="46"/>
        <end position="69"/>
    </location>
</feature>
<keyword evidence="6 8" id="KW-0472">Membrane</keyword>
<feature type="compositionally biased region" description="Polar residues" evidence="7">
    <location>
        <begin position="402"/>
        <end position="418"/>
    </location>
</feature>